<evidence type="ECO:0008006" key="3">
    <source>
        <dbReference type="Google" id="ProtNLM"/>
    </source>
</evidence>
<name>A0ABN0X598_9LACT</name>
<accession>A0ABN0X598</accession>
<dbReference type="Proteomes" id="UP001501166">
    <property type="component" value="Unassembled WGS sequence"/>
</dbReference>
<dbReference type="EMBL" id="BAAACW010000036">
    <property type="protein sequence ID" value="GAA0355528.1"/>
    <property type="molecule type" value="Genomic_DNA"/>
</dbReference>
<proteinExistence type="predicted"/>
<dbReference type="RefSeq" id="WP_343753808.1">
    <property type="nucleotide sequence ID" value="NZ_BAAACW010000036.1"/>
</dbReference>
<comment type="caution">
    <text evidence="1">The sequence shown here is derived from an EMBL/GenBank/DDBJ whole genome shotgun (WGS) entry which is preliminary data.</text>
</comment>
<protein>
    <recommendedName>
        <fullName evidence="3">DUF2922 domain-containing protein</fullName>
    </recommendedName>
</protein>
<sequence length="78" mass="8867">MNDTTNLELNFENVEGKSKKITIRRPVLGLTEADILPVMETFVNSDIFDEDGLSPYAASKNARYIRTEVEEIFVKEEA</sequence>
<reference evidence="1 2" key="1">
    <citation type="journal article" date="2019" name="Int. J. Syst. Evol. Microbiol.">
        <title>The Global Catalogue of Microorganisms (GCM) 10K type strain sequencing project: providing services to taxonomists for standard genome sequencing and annotation.</title>
        <authorList>
            <consortium name="The Broad Institute Genomics Platform"/>
            <consortium name="The Broad Institute Genome Sequencing Center for Infectious Disease"/>
            <person name="Wu L."/>
            <person name="Ma J."/>
        </authorList>
    </citation>
    <scope>NUCLEOTIDE SEQUENCE [LARGE SCALE GENOMIC DNA]</scope>
    <source>
        <strain evidence="1 2">JCM 12662</strain>
    </source>
</reference>
<evidence type="ECO:0000313" key="1">
    <source>
        <dbReference type="EMBL" id="GAA0355528.1"/>
    </source>
</evidence>
<evidence type="ECO:0000313" key="2">
    <source>
        <dbReference type="Proteomes" id="UP001501166"/>
    </source>
</evidence>
<dbReference type="Pfam" id="PF11148">
    <property type="entry name" value="DUF2922"/>
    <property type="match status" value="1"/>
</dbReference>
<organism evidence="1 2">
    <name type="scientific">Alkalibacterium iburiense</name>
    <dbReference type="NCBI Taxonomy" id="290589"/>
    <lineage>
        <taxon>Bacteria</taxon>
        <taxon>Bacillati</taxon>
        <taxon>Bacillota</taxon>
        <taxon>Bacilli</taxon>
        <taxon>Lactobacillales</taxon>
        <taxon>Carnobacteriaceae</taxon>
        <taxon>Alkalibacterium</taxon>
    </lineage>
</organism>
<keyword evidence="2" id="KW-1185">Reference proteome</keyword>
<dbReference type="InterPro" id="IPR021321">
    <property type="entry name" value="DUF2922"/>
</dbReference>
<gene>
    <name evidence="1" type="ORF">GCM10008932_05690</name>
</gene>